<feature type="region of interest" description="Disordered" evidence="1">
    <location>
        <begin position="79"/>
        <end position="110"/>
    </location>
</feature>
<keyword evidence="3" id="KW-1185">Reference proteome</keyword>
<accession>Q230Y6</accession>
<proteinExistence type="predicted"/>
<dbReference type="Proteomes" id="UP000009168">
    <property type="component" value="Unassembled WGS sequence"/>
</dbReference>
<feature type="compositionally biased region" description="Low complexity" evidence="1">
    <location>
        <begin position="34"/>
        <end position="46"/>
    </location>
</feature>
<dbReference type="GeneID" id="7834767"/>
<dbReference type="AlphaFoldDB" id="Q230Y6"/>
<reference evidence="3" key="1">
    <citation type="journal article" date="2006" name="PLoS Biol.">
        <title>Macronuclear genome sequence of the ciliate Tetrahymena thermophila, a model eukaryote.</title>
        <authorList>
            <person name="Eisen J.A."/>
            <person name="Coyne R.S."/>
            <person name="Wu M."/>
            <person name="Wu D."/>
            <person name="Thiagarajan M."/>
            <person name="Wortman J.R."/>
            <person name="Badger J.H."/>
            <person name="Ren Q."/>
            <person name="Amedeo P."/>
            <person name="Jones K.M."/>
            <person name="Tallon L.J."/>
            <person name="Delcher A.L."/>
            <person name="Salzberg S.L."/>
            <person name="Silva J.C."/>
            <person name="Haas B.J."/>
            <person name="Majoros W.H."/>
            <person name="Farzad M."/>
            <person name="Carlton J.M."/>
            <person name="Smith R.K. Jr."/>
            <person name="Garg J."/>
            <person name="Pearlman R.E."/>
            <person name="Karrer K.M."/>
            <person name="Sun L."/>
            <person name="Manning G."/>
            <person name="Elde N.C."/>
            <person name="Turkewitz A.P."/>
            <person name="Asai D.J."/>
            <person name="Wilkes D.E."/>
            <person name="Wang Y."/>
            <person name="Cai H."/>
            <person name="Collins K."/>
            <person name="Stewart B.A."/>
            <person name="Lee S.R."/>
            <person name="Wilamowska K."/>
            <person name="Weinberg Z."/>
            <person name="Ruzzo W.L."/>
            <person name="Wloga D."/>
            <person name="Gaertig J."/>
            <person name="Frankel J."/>
            <person name="Tsao C.-C."/>
            <person name="Gorovsky M.A."/>
            <person name="Keeling P.J."/>
            <person name="Waller R.F."/>
            <person name="Patron N.J."/>
            <person name="Cherry J.M."/>
            <person name="Stover N.A."/>
            <person name="Krieger C.J."/>
            <person name="del Toro C."/>
            <person name="Ryder H.F."/>
            <person name="Williamson S.C."/>
            <person name="Barbeau R.A."/>
            <person name="Hamilton E.P."/>
            <person name="Orias E."/>
        </authorList>
    </citation>
    <scope>NUCLEOTIDE SEQUENCE [LARGE SCALE GENOMIC DNA]</scope>
    <source>
        <strain evidence="3">SB210</strain>
    </source>
</reference>
<protein>
    <submittedName>
        <fullName evidence="2">Uncharacterized protein</fullName>
    </submittedName>
</protein>
<dbReference type="RefSeq" id="XP_001011398.1">
    <property type="nucleotide sequence ID" value="XM_001011398.3"/>
</dbReference>
<feature type="region of interest" description="Disordered" evidence="1">
    <location>
        <begin position="27"/>
        <end position="63"/>
    </location>
</feature>
<feature type="compositionally biased region" description="Polar residues" evidence="1">
    <location>
        <begin position="317"/>
        <end position="328"/>
    </location>
</feature>
<dbReference type="KEGG" id="tet:TTHERM_00433730"/>
<feature type="compositionally biased region" description="Low complexity" evidence="1">
    <location>
        <begin position="302"/>
        <end position="316"/>
    </location>
</feature>
<evidence type="ECO:0000313" key="3">
    <source>
        <dbReference type="Proteomes" id="UP000009168"/>
    </source>
</evidence>
<dbReference type="InParanoid" id="Q230Y6"/>
<feature type="region of interest" description="Disordered" evidence="1">
    <location>
        <begin position="302"/>
        <end position="328"/>
    </location>
</feature>
<dbReference type="EMBL" id="GG662532">
    <property type="protein sequence ID" value="EAR91153.1"/>
    <property type="molecule type" value="Genomic_DNA"/>
</dbReference>
<organism evidence="2 3">
    <name type="scientific">Tetrahymena thermophila (strain SB210)</name>
    <dbReference type="NCBI Taxonomy" id="312017"/>
    <lineage>
        <taxon>Eukaryota</taxon>
        <taxon>Sar</taxon>
        <taxon>Alveolata</taxon>
        <taxon>Ciliophora</taxon>
        <taxon>Intramacronucleata</taxon>
        <taxon>Oligohymenophorea</taxon>
        <taxon>Hymenostomatida</taxon>
        <taxon>Tetrahymenina</taxon>
        <taxon>Tetrahymenidae</taxon>
        <taxon>Tetrahymena</taxon>
    </lineage>
</organism>
<name>Q230Y6_TETTS</name>
<dbReference type="HOGENOM" id="CLU_793403_0_0_1"/>
<evidence type="ECO:0000313" key="2">
    <source>
        <dbReference type="EMBL" id="EAR91153.1"/>
    </source>
</evidence>
<sequence length="350" mass="39449">MSDQYFINDYGTEKGCPKMNLASEKVAKRKRFDSISTNSSSSDGASNQQQKQQTQYDSRFEPRQIPDIQQVKKSFLSSQYTNQNNNNPNTKSSASMGCSSMSSTGKRGSSISSTCISYQIILAVRINSDDQDEEAVYRCFPEVEMTLEDDLTVESVTREIIDKLNQKMVKDLQKKNKTPSTTPKSCQLIHPVNGSEECFEISQASKNGEPKGCSFDRNQTLRLIKCKSRICLKVLDMAAIDPTIFKLLNKQPRAIKEFPYDVCPIQEQDDDQHSIARATSHYKDSLIQKEIDLPTNYHHCSTSSFSQPTRSSQTSTINQTHQANNQTSACAPKKKASFFTRLFRCSVICQ</sequence>
<feature type="compositionally biased region" description="Polar residues" evidence="1">
    <location>
        <begin position="47"/>
        <end position="57"/>
    </location>
</feature>
<gene>
    <name evidence="2" type="ORF">TTHERM_00433730</name>
</gene>
<evidence type="ECO:0000256" key="1">
    <source>
        <dbReference type="SAM" id="MobiDB-lite"/>
    </source>
</evidence>